<dbReference type="AlphaFoldDB" id="A0A3S2Z9U2"/>
<proteinExistence type="predicted"/>
<organism evidence="1 2">
    <name type="scientific">Hwanghaeella grinnelliae</name>
    <dbReference type="NCBI Taxonomy" id="2500179"/>
    <lineage>
        <taxon>Bacteria</taxon>
        <taxon>Pseudomonadati</taxon>
        <taxon>Pseudomonadota</taxon>
        <taxon>Alphaproteobacteria</taxon>
        <taxon>Rhodospirillales</taxon>
        <taxon>Rhodospirillaceae</taxon>
        <taxon>Hwanghaeella</taxon>
    </lineage>
</organism>
<accession>A0A3S2Z9U2</accession>
<dbReference type="Gene3D" id="2.60.120.10">
    <property type="entry name" value="Jelly Rolls"/>
    <property type="match status" value="1"/>
</dbReference>
<dbReference type="Pfam" id="PF05962">
    <property type="entry name" value="HutD"/>
    <property type="match status" value="1"/>
</dbReference>
<gene>
    <name evidence="1" type="ORF">EOI86_06040</name>
</gene>
<dbReference type="EMBL" id="SADE01000001">
    <property type="protein sequence ID" value="RVU38826.1"/>
    <property type="molecule type" value="Genomic_DNA"/>
</dbReference>
<sequence length="203" mass="21687">MDHSHRQITALPLSLQTVMPWKNGGGSTREIWKVEDADGILWRASIATIHQSGPFSLFSGCDRIITLIDGPPVTLDFEDGETLTLETFAPRSFSCDRPVSAAIAGTSHDLNLIWRRDAVSVAHQVQAVKGETPLTLPPAHWHLVVVCDGAVGVAAGGMTETLATGEALLFGPTPKAQSLDLTFSTANGVVLTFGMTERSELTP</sequence>
<dbReference type="Proteomes" id="UP000287447">
    <property type="component" value="Unassembled WGS sequence"/>
</dbReference>
<dbReference type="SUPFAM" id="SSF51182">
    <property type="entry name" value="RmlC-like cupins"/>
    <property type="match status" value="1"/>
</dbReference>
<evidence type="ECO:0000313" key="2">
    <source>
        <dbReference type="Proteomes" id="UP000287447"/>
    </source>
</evidence>
<dbReference type="InterPro" id="IPR010282">
    <property type="entry name" value="Uncharacterised_HutD/Ves"/>
</dbReference>
<dbReference type="PANTHER" id="PTHR37943">
    <property type="entry name" value="PROTEIN VES"/>
    <property type="match status" value="1"/>
</dbReference>
<comment type="caution">
    <text evidence="1">The sequence shown here is derived from an EMBL/GenBank/DDBJ whole genome shotgun (WGS) entry which is preliminary data.</text>
</comment>
<reference evidence="2" key="1">
    <citation type="submission" date="2019-01" db="EMBL/GenBank/DDBJ databases">
        <title>Gri0909 isolated from a small marine red alga.</title>
        <authorList>
            <person name="Kim J."/>
            <person name="Jeong S.E."/>
            <person name="Jeon C.O."/>
        </authorList>
    </citation>
    <scope>NUCLEOTIDE SEQUENCE [LARGE SCALE GENOMIC DNA]</scope>
    <source>
        <strain evidence="2">Gri0909</strain>
    </source>
</reference>
<dbReference type="InterPro" id="IPR014710">
    <property type="entry name" value="RmlC-like_jellyroll"/>
</dbReference>
<evidence type="ECO:0000313" key="1">
    <source>
        <dbReference type="EMBL" id="RVU38826.1"/>
    </source>
</evidence>
<dbReference type="PANTHER" id="PTHR37943:SF1">
    <property type="entry name" value="PROTEIN VES"/>
    <property type="match status" value="1"/>
</dbReference>
<dbReference type="InterPro" id="IPR011051">
    <property type="entry name" value="RmlC_Cupin_sf"/>
</dbReference>
<name>A0A3S2Z9U2_9PROT</name>
<protein>
    <submittedName>
        <fullName evidence="1">HutD family protein</fullName>
    </submittedName>
</protein>
<keyword evidence="2" id="KW-1185">Reference proteome</keyword>